<gene>
    <name evidence="2" type="ORF">GA0070603_0478</name>
</gene>
<dbReference type="InterPro" id="IPR036291">
    <property type="entry name" value="NAD(P)-bd_dom_sf"/>
</dbReference>
<dbReference type="InterPro" id="IPR002364">
    <property type="entry name" value="Quin_OxRdtase/zeta-crystal_CS"/>
</dbReference>
<dbReference type="Gene3D" id="3.90.180.10">
    <property type="entry name" value="Medium-chain alcohol dehydrogenases, catalytic domain"/>
    <property type="match status" value="1"/>
</dbReference>
<dbReference type="InterPro" id="IPR013154">
    <property type="entry name" value="ADH-like_N"/>
</dbReference>
<dbReference type="CDD" id="cd08241">
    <property type="entry name" value="QOR1"/>
    <property type="match status" value="1"/>
</dbReference>
<feature type="domain" description="Enoyl reductase (ER)" evidence="1">
    <location>
        <begin position="11"/>
        <end position="325"/>
    </location>
</feature>
<evidence type="ECO:0000259" key="1">
    <source>
        <dbReference type="SMART" id="SM00829"/>
    </source>
</evidence>
<accession>A0A1C6U1I5</accession>
<dbReference type="EMBL" id="FMIB01000002">
    <property type="protein sequence ID" value="SCL47932.1"/>
    <property type="molecule type" value="Genomic_DNA"/>
</dbReference>
<dbReference type="Pfam" id="PF08240">
    <property type="entry name" value="ADH_N"/>
    <property type="match status" value="1"/>
</dbReference>
<dbReference type="RefSeq" id="WP_091306346.1">
    <property type="nucleotide sequence ID" value="NZ_FMIB01000002.1"/>
</dbReference>
<dbReference type="SUPFAM" id="SSF51735">
    <property type="entry name" value="NAD(P)-binding Rossmann-fold domains"/>
    <property type="match status" value="1"/>
</dbReference>
<reference evidence="3" key="1">
    <citation type="submission" date="2016-06" db="EMBL/GenBank/DDBJ databases">
        <authorList>
            <person name="Varghese N."/>
            <person name="Submissions Spin"/>
        </authorList>
    </citation>
    <scope>NUCLEOTIDE SEQUENCE [LARGE SCALE GENOMIC DNA]</scope>
    <source>
        <strain evidence="3">DSM 44151</strain>
    </source>
</reference>
<dbReference type="Gene3D" id="3.40.50.720">
    <property type="entry name" value="NAD(P)-binding Rossmann-like Domain"/>
    <property type="match status" value="1"/>
</dbReference>
<evidence type="ECO:0000313" key="2">
    <source>
        <dbReference type="EMBL" id="SCL47932.1"/>
    </source>
</evidence>
<evidence type="ECO:0000313" key="3">
    <source>
        <dbReference type="Proteomes" id="UP000198605"/>
    </source>
</evidence>
<name>A0A1C6U1I5_9ACTN</name>
<dbReference type="InterPro" id="IPR020843">
    <property type="entry name" value="ER"/>
</dbReference>
<dbReference type="Pfam" id="PF00107">
    <property type="entry name" value="ADH_zinc_N"/>
    <property type="match status" value="1"/>
</dbReference>
<dbReference type="AlphaFoldDB" id="A0A1C6U1I5"/>
<dbReference type="STRING" id="47854.GA0070603_0478"/>
<proteinExistence type="predicted"/>
<dbReference type="PROSITE" id="PS01162">
    <property type="entry name" value="QOR_ZETA_CRYSTAL"/>
    <property type="match status" value="1"/>
</dbReference>
<protein>
    <submittedName>
        <fullName evidence="2">NADPH2:quinone reductase</fullName>
    </submittedName>
</protein>
<dbReference type="SUPFAM" id="SSF50129">
    <property type="entry name" value="GroES-like"/>
    <property type="match status" value="1"/>
</dbReference>
<dbReference type="SMART" id="SM00829">
    <property type="entry name" value="PKS_ER"/>
    <property type="match status" value="1"/>
</dbReference>
<keyword evidence="3" id="KW-1185">Reference proteome</keyword>
<dbReference type="GeneID" id="43277157"/>
<dbReference type="GO" id="GO:0016491">
    <property type="term" value="F:oxidoreductase activity"/>
    <property type="evidence" value="ECO:0007669"/>
    <property type="project" value="InterPro"/>
</dbReference>
<dbReference type="PANTHER" id="PTHR43677:SF4">
    <property type="entry name" value="QUINONE OXIDOREDUCTASE-LIKE PROTEIN 2"/>
    <property type="match status" value="1"/>
</dbReference>
<dbReference type="InterPro" id="IPR013149">
    <property type="entry name" value="ADH-like_C"/>
</dbReference>
<dbReference type="PANTHER" id="PTHR43677">
    <property type="entry name" value="SHORT-CHAIN DEHYDROGENASE/REDUCTASE"/>
    <property type="match status" value="1"/>
</dbReference>
<dbReference type="Proteomes" id="UP000198605">
    <property type="component" value="Unassembled WGS sequence"/>
</dbReference>
<dbReference type="InterPro" id="IPR051397">
    <property type="entry name" value="Zn-ADH-like_protein"/>
</dbReference>
<dbReference type="GO" id="GO:0008270">
    <property type="term" value="F:zinc ion binding"/>
    <property type="evidence" value="ECO:0007669"/>
    <property type="project" value="InterPro"/>
</dbReference>
<dbReference type="OrthoDB" id="4190732at2"/>
<dbReference type="InterPro" id="IPR011032">
    <property type="entry name" value="GroES-like_sf"/>
</dbReference>
<organism evidence="2 3">
    <name type="scientific">Micromonospora chersina</name>
    <dbReference type="NCBI Taxonomy" id="47854"/>
    <lineage>
        <taxon>Bacteria</taxon>
        <taxon>Bacillati</taxon>
        <taxon>Actinomycetota</taxon>
        <taxon>Actinomycetes</taxon>
        <taxon>Micromonosporales</taxon>
        <taxon>Micromonosporaceae</taxon>
        <taxon>Micromonospora</taxon>
    </lineage>
</organism>
<sequence length="340" mass="35216">MKAWQVTELGEPRDVLRLVDVPDPEPGPGQLVVRVLASPANFPDVLMCRGEYQVRPDLPFTPGVELCGEVVALGAGVAGFAPGERVLGGAALPHGGFGEFALLDAATTFPAPAALDDAEASALHIGYQTGWFGLHRRAALRAGETLLVHAAAGGVGSAAVQLGKAAGARVIGVVGGPEKAAVARALGADVVVDRRDEDFVEVVRAETGGRGADVVYDPVGGDTYQRSTKCVAFEGRILVVGFAGGRIQSAPLNHALVKNYSIVGLHWGLYQRHDPAAVAECHRALTELAARGAVRPLVSERLPLDEVAAGVQRLADGATVGRVAYVPTGPVPTHRGVEVP</sequence>